<gene>
    <name evidence="2" type="ordered locus">Arad_4253</name>
</gene>
<dbReference type="KEGG" id="ara:Arad_4253"/>
<reference evidence="2 3" key="1">
    <citation type="journal article" date="2009" name="J. Bacteriol.">
        <title>Genome sequences of three Agrobacterium biovars help elucidate the evolution of multichromosome genomes in bacteria.</title>
        <authorList>
            <person name="Slater S.C."/>
            <person name="Goldman B.S."/>
            <person name="Goodner B."/>
            <person name="Setubal J.C."/>
            <person name="Farrand S.K."/>
            <person name="Nester E.W."/>
            <person name="Burr T.J."/>
            <person name="Banta L."/>
            <person name="Dickerman A.W."/>
            <person name="Paulsen I."/>
            <person name="Otten L."/>
            <person name="Suen G."/>
            <person name="Welch R."/>
            <person name="Almeida N.F."/>
            <person name="Arnold F."/>
            <person name="Burton O.T."/>
            <person name="Du Z."/>
            <person name="Ewing A."/>
            <person name="Godsy E."/>
            <person name="Heisel S."/>
            <person name="Houmiel K.L."/>
            <person name="Jhaveri J."/>
            <person name="Lu J."/>
            <person name="Miller N.M."/>
            <person name="Norton S."/>
            <person name="Chen Q."/>
            <person name="Phoolcharoen W."/>
            <person name="Ohlin V."/>
            <person name="Ondrusek D."/>
            <person name="Pride N."/>
            <person name="Stricklin S.L."/>
            <person name="Sun J."/>
            <person name="Wheeler C."/>
            <person name="Wilson L."/>
            <person name="Zhu H."/>
            <person name="Wood D.W."/>
        </authorList>
    </citation>
    <scope>NUCLEOTIDE SEQUENCE [LARGE SCALE GENOMIC DNA]</scope>
    <source>
        <strain evidence="3">K84 / ATCC BAA-868</strain>
    </source>
</reference>
<dbReference type="AlphaFoldDB" id="B9JBV1"/>
<organism evidence="2 3">
    <name type="scientific">Rhizobium rhizogenes (strain K84 / ATCC BAA-868)</name>
    <name type="common">Agrobacterium radiobacter</name>
    <dbReference type="NCBI Taxonomy" id="311403"/>
    <lineage>
        <taxon>Bacteria</taxon>
        <taxon>Pseudomonadati</taxon>
        <taxon>Pseudomonadota</taxon>
        <taxon>Alphaproteobacteria</taxon>
        <taxon>Hyphomicrobiales</taxon>
        <taxon>Rhizobiaceae</taxon>
        <taxon>Rhizobium/Agrobacterium group</taxon>
        <taxon>Rhizobium</taxon>
    </lineage>
</organism>
<dbReference type="HOGENOM" id="CLU_143330_0_0_5"/>
<sequence length="125" mass="13986">MARPRKNPTLRLLEGAQRSKVVKPTNTASNGVVPVGDPPLWLTGSRRDAWYQLALELGNRLTYEDRALLEIAATIRGDMVMGDMGVNKMALLRQTMKDLGASPVDRQRLNHKPEEKDPLDDFFGD</sequence>
<proteinExistence type="predicted"/>
<dbReference type="EMBL" id="CP000628">
    <property type="protein sequence ID" value="ACM27997.1"/>
    <property type="molecule type" value="Genomic_DNA"/>
</dbReference>
<evidence type="ECO:0000256" key="1">
    <source>
        <dbReference type="SAM" id="MobiDB-lite"/>
    </source>
</evidence>
<protein>
    <submittedName>
        <fullName evidence="2">Phage related protein</fullName>
    </submittedName>
</protein>
<dbReference type="Proteomes" id="UP000001600">
    <property type="component" value="Chromosome 1"/>
</dbReference>
<feature type="compositionally biased region" description="Basic and acidic residues" evidence="1">
    <location>
        <begin position="105"/>
        <end position="116"/>
    </location>
</feature>
<evidence type="ECO:0000313" key="2">
    <source>
        <dbReference type="EMBL" id="ACM27997.1"/>
    </source>
</evidence>
<accession>B9JBV1</accession>
<dbReference type="RefSeq" id="WP_012652607.1">
    <property type="nucleotide sequence ID" value="NC_011985.1"/>
</dbReference>
<feature type="region of interest" description="Disordered" evidence="1">
    <location>
        <begin position="101"/>
        <end position="125"/>
    </location>
</feature>
<evidence type="ECO:0000313" key="3">
    <source>
        <dbReference type="Proteomes" id="UP000001600"/>
    </source>
</evidence>
<name>B9JBV1_RHIR8</name>